<dbReference type="EMBL" id="CP071446">
    <property type="protein sequence ID" value="QTA38947.1"/>
    <property type="molecule type" value="Genomic_DNA"/>
</dbReference>
<evidence type="ECO:0000313" key="1">
    <source>
        <dbReference type="EMBL" id="QTA38947.1"/>
    </source>
</evidence>
<dbReference type="Proteomes" id="UP000671862">
    <property type="component" value="Chromosome"/>
</dbReference>
<protein>
    <submittedName>
        <fullName evidence="1">Uncharacterized protein</fullName>
    </submittedName>
</protein>
<keyword evidence="2" id="KW-1185">Reference proteome</keyword>
<gene>
    <name evidence="1" type="ORF">JYK00_07360</name>
</gene>
<organism evidence="1 2">
    <name type="scientific">Thermosipho ferrireducens</name>
    <dbReference type="NCBI Taxonomy" id="2571116"/>
    <lineage>
        <taxon>Bacteria</taxon>
        <taxon>Thermotogati</taxon>
        <taxon>Thermotogota</taxon>
        <taxon>Thermotogae</taxon>
        <taxon>Thermotogales</taxon>
        <taxon>Fervidobacteriaceae</taxon>
        <taxon>Thermosipho</taxon>
    </lineage>
</organism>
<reference evidence="1 2" key="1">
    <citation type="submission" date="2021-03" db="EMBL/GenBank/DDBJ databases">
        <title>Thermosipho ferrireducens sp.nov., an anaerobic thermophilic iron-reducing bacterium isolated from a deep-sea hydrothermal sulfide deposits.</title>
        <authorList>
            <person name="Zeng X."/>
            <person name="Chen Y."/>
            <person name="Shao Z."/>
        </authorList>
    </citation>
    <scope>NUCLEOTIDE SEQUENCE [LARGE SCALE GENOMIC DNA]</scope>
    <source>
        <strain evidence="1 2">JL129W03</strain>
    </source>
</reference>
<accession>A0ABX7S8L6</accession>
<evidence type="ECO:0000313" key="2">
    <source>
        <dbReference type="Proteomes" id="UP000671862"/>
    </source>
</evidence>
<name>A0ABX7S8L6_9BACT</name>
<proteinExistence type="predicted"/>
<sequence>MLKEYIPIGVTLQLYNFLQEASLTLPPTPVTIYYTKSLTEFHYLTDMPYNIGGIYENFQIIFQPREILVKKKIFEKVLLHELLHWVLYGLSEKYQEGLIYWYMGYYEKKEVDIFLNKFADFNYELPLFISYYWEK</sequence>